<dbReference type="AlphaFoldDB" id="B9TAA6"/>
<accession>B9TAA6</accession>
<dbReference type="InParanoid" id="B9TAA6"/>
<sequence length="94" mass="10179">SCAARLVVHPLTAPILGNDHSEFRSRENPVGAPKILDGDVLAQFLELTSAQQEAILSLPLGLLDTVKKGLKPLPLPIPVNQVVQLLERVHYALN</sequence>
<dbReference type="Proteomes" id="UP000008311">
    <property type="component" value="Unassembled WGS sequence"/>
</dbReference>
<protein>
    <recommendedName>
        <fullName evidence="3">Cleavage/polyadenylation specificity factor A subunit C-terminal domain-containing protein</fullName>
    </recommendedName>
</protein>
<reference evidence="2" key="1">
    <citation type="journal article" date="2010" name="Nat. Biotechnol.">
        <title>Draft genome sequence of the oilseed species Ricinus communis.</title>
        <authorList>
            <person name="Chan A.P."/>
            <person name="Crabtree J."/>
            <person name="Zhao Q."/>
            <person name="Lorenzi H."/>
            <person name="Orvis J."/>
            <person name="Puiu D."/>
            <person name="Melake-Berhan A."/>
            <person name="Jones K.M."/>
            <person name="Redman J."/>
            <person name="Chen G."/>
            <person name="Cahoon E.B."/>
            <person name="Gedil M."/>
            <person name="Stanke M."/>
            <person name="Haas B.J."/>
            <person name="Wortman J.R."/>
            <person name="Fraser-Liggett C.M."/>
            <person name="Ravel J."/>
            <person name="Rabinowicz P.D."/>
        </authorList>
    </citation>
    <scope>NUCLEOTIDE SEQUENCE [LARGE SCALE GENOMIC DNA]</scope>
    <source>
        <strain evidence="2">cv. Hale</strain>
    </source>
</reference>
<gene>
    <name evidence="1" type="ORF">RCOM_2050800</name>
</gene>
<dbReference type="EMBL" id="EQ975667">
    <property type="protein sequence ID" value="EEF27208.1"/>
    <property type="molecule type" value="Genomic_DNA"/>
</dbReference>
<evidence type="ECO:0000313" key="2">
    <source>
        <dbReference type="Proteomes" id="UP000008311"/>
    </source>
</evidence>
<feature type="non-terminal residue" evidence="1">
    <location>
        <position position="1"/>
    </location>
</feature>
<keyword evidence="2" id="KW-1185">Reference proteome</keyword>
<dbReference type="STRING" id="3988.B9TAA6"/>
<evidence type="ECO:0008006" key="3">
    <source>
        <dbReference type="Google" id="ProtNLM"/>
    </source>
</evidence>
<evidence type="ECO:0000313" key="1">
    <source>
        <dbReference type="EMBL" id="EEF27208.1"/>
    </source>
</evidence>
<organism evidence="1 2">
    <name type="scientific">Ricinus communis</name>
    <name type="common">Castor bean</name>
    <dbReference type="NCBI Taxonomy" id="3988"/>
    <lineage>
        <taxon>Eukaryota</taxon>
        <taxon>Viridiplantae</taxon>
        <taxon>Streptophyta</taxon>
        <taxon>Embryophyta</taxon>
        <taxon>Tracheophyta</taxon>
        <taxon>Spermatophyta</taxon>
        <taxon>Magnoliopsida</taxon>
        <taxon>eudicotyledons</taxon>
        <taxon>Gunneridae</taxon>
        <taxon>Pentapetalae</taxon>
        <taxon>rosids</taxon>
        <taxon>fabids</taxon>
        <taxon>Malpighiales</taxon>
        <taxon>Euphorbiaceae</taxon>
        <taxon>Acalyphoideae</taxon>
        <taxon>Acalypheae</taxon>
        <taxon>Ricinus</taxon>
    </lineage>
</organism>
<name>B9TAA6_RICCO</name>
<proteinExistence type="predicted"/>
<dbReference type="eggNOG" id="KOG1898">
    <property type="taxonomic scope" value="Eukaryota"/>
</dbReference>